<accession>A0AA39E6V6</accession>
<protein>
    <submittedName>
        <fullName evidence="2">Uncharacterized protein</fullName>
    </submittedName>
</protein>
<name>A0AA39E6V6_VITRO</name>
<evidence type="ECO:0000313" key="2">
    <source>
        <dbReference type="EMBL" id="KAJ9706702.1"/>
    </source>
</evidence>
<feature type="compositionally biased region" description="Basic and acidic residues" evidence="1">
    <location>
        <begin position="190"/>
        <end position="213"/>
    </location>
</feature>
<dbReference type="AlphaFoldDB" id="A0AA39E6V6"/>
<sequence>MMGSQGNVRKEDVVQKLKDDGDFDRLRLMIIRKLKDKEELRNSIISMVKQSEALNHAGNENLKPRQFCDAIYKEIQTEAMNHISDSLWEIIRSDDGKSEITKTVQSVYNKLVNPKGNEEGNSSSPNILAQFQNGTGNNSFQKAPASEINDPMSDNELNEPPGFSMSNTHQSNCHGEQKGELQQPIPSERGPTEEHKEGSNHPLEVLEPHDVDHGVPPGFSAAMENSQPCDGSDEDPDVPPGFG</sequence>
<dbReference type="Proteomes" id="UP001168098">
    <property type="component" value="Unassembled WGS sequence"/>
</dbReference>
<evidence type="ECO:0000256" key="1">
    <source>
        <dbReference type="SAM" id="MobiDB-lite"/>
    </source>
</evidence>
<proteinExistence type="predicted"/>
<feature type="region of interest" description="Disordered" evidence="1">
    <location>
        <begin position="113"/>
        <end position="243"/>
    </location>
</feature>
<dbReference type="EMBL" id="JARBHA010000002">
    <property type="protein sequence ID" value="KAJ9706702.1"/>
    <property type="molecule type" value="Genomic_DNA"/>
</dbReference>
<feature type="compositionally biased region" description="Polar residues" evidence="1">
    <location>
        <begin position="119"/>
        <end position="141"/>
    </location>
</feature>
<comment type="caution">
    <text evidence="2">The sequence shown here is derived from an EMBL/GenBank/DDBJ whole genome shotgun (WGS) entry which is preliminary data.</text>
</comment>
<feature type="compositionally biased region" description="Polar residues" evidence="1">
    <location>
        <begin position="164"/>
        <end position="174"/>
    </location>
</feature>
<gene>
    <name evidence="2" type="ORF">PVL29_001933</name>
</gene>
<evidence type="ECO:0000313" key="3">
    <source>
        <dbReference type="Proteomes" id="UP001168098"/>
    </source>
</evidence>
<keyword evidence="3" id="KW-1185">Reference proteome</keyword>
<reference evidence="2 3" key="1">
    <citation type="journal article" date="2023" name="BMC Biotechnol.">
        <title>Vitis rotundifolia cv Carlos genome sequencing.</title>
        <authorList>
            <person name="Huff M."/>
            <person name="Hulse-Kemp A."/>
            <person name="Scheffler B."/>
            <person name="Youngblood R."/>
            <person name="Simpson S."/>
            <person name="Babiker E."/>
            <person name="Staton M."/>
        </authorList>
    </citation>
    <scope>NUCLEOTIDE SEQUENCE [LARGE SCALE GENOMIC DNA]</scope>
    <source>
        <tissue evidence="2">Leaf</tissue>
    </source>
</reference>
<dbReference type="PANTHER" id="PTHR34356:SF3">
    <property type="entry name" value="EXPRESSED PROTEIN"/>
    <property type="match status" value="1"/>
</dbReference>
<organism evidence="2 3">
    <name type="scientific">Vitis rotundifolia</name>
    <name type="common">Muscadine grape</name>
    <dbReference type="NCBI Taxonomy" id="103349"/>
    <lineage>
        <taxon>Eukaryota</taxon>
        <taxon>Viridiplantae</taxon>
        <taxon>Streptophyta</taxon>
        <taxon>Embryophyta</taxon>
        <taxon>Tracheophyta</taxon>
        <taxon>Spermatophyta</taxon>
        <taxon>Magnoliopsida</taxon>
        <taxon>eudicotyledons</taxon>
        <taxon>Gunneridae</taxon>
        <taxon>Pentapetalae</taxon>
        <taxon>rosids</taxon>
        <taxon>Vitales</taxon>
        <taxon>Vitaceae</taxon>
        <taxon>Viteae</taxon>
        <taxon>Vitis</taxon>
    </lineage>
</organism>
<dbReference type="PANTHER" id="PTHR34356">
    <property type="entry name" value="ANTIGENIC HEAT-STABLE PROTEIN"/>
    <property type="match status" value="1"/>
</dbReference>